<dbReference type="EMBL" id="JBBUTF010000003">
    <property type="protein sequence ID" value="MEK8025100.1"/>
    <property type="molecule type" value="Genomic_DNA"/>
</dbReference>
<keyword evidence="1" id="KW-0812">Transmembrane</keyword>
<keyword evidence="1" id="KW-1133">Transmembrane helix</keyword>
<gene>
    <name evidence="3" type="ORF">AACH11_03880</name>
</gene>
<feature type="transmembrane region" description="Helical" evidence="1">
    <location>
        <begin position="18"/>
        <end position="38"/>
    </location>
</feature>
<protein>
    <submittedName>
        <fullName evidence="3">Acyltransferase</fullName>
        <ecNumber evidence="3">2.3.-.-</ecNumber>
    </submittedName>
</protein>
<evidence type="ECO:0000313" key="3">
    <source>
        <dbReference type="EMBL" id="MEK8025100.1"/>
    </source>
</evidence>
<feature type="transmembrane region" description="Helical" evidence="1">
    <location>
        <begin position="165"/>
        <end position="186"/>
    </location>
</feature>
<dbReference type="PANTHER" id="PTHR23028">
    <property type="entry name" value="ACETYLTRANSFERASE"/>
    <property type="match status" value="1"/>
</dbReference>
<feature type="transmembrane region" description="Helical" evidence="1">
    <location>
        <begin position="264"/>
        <end position="285"/>
    </location>
</feature>
<dbReference type="InterPro" id="IPR050879">
    <property type="entry name" value="Acyltransferase_3"/>
</dbReference>
<evidence type="ECO:0000259" key="2">
    <source>
        <dbReference type="Pfam" id="PF01757"/>
    </source>
</evidence>
<organism evidence="3 4">
    <name type="scientific">Pseudaquabacterium rugosum</name>
    <dbReference type="NCBI Taxonomy" id="2984194"/>
    <lineage>
        <taxon>Bacteria</taxon>
        <taxon>Pseudomonadati</taxon>
        <taxon>Pseudomonadota</taxon>
        <taxon>Betaproteobacteria</taxon>
        <taxon>Burkholderiales</taxon>
        <taxon>Sphaerotilaceae</taxon>
        <taxon>Pseudaquabacterium</taxon>
    </lineage>
</organism>
<feature type="domain" description="Acyltransferase 3" evidence="2">
    <location>
        <begin position="19"/>
        <end position="351"/>
    </location>
</feature>
<reference evidence="3 4" key="1">
    <citation type="submission" date="2024-04" db="EMBL/GenBank/DDBJ databases">
        <title>Novel species of the genus Ideonella isolated from streams.</title>
        <authorList>
            <person name="Lu H."/>
        </authorList>
    </citation>
    <scope>NUCLEOTIDE SEQUENCE [LARGE SCALE GENOMIC DNA]</scope>
    <source>
        <strain evidence="3 4">BYS139W</strain>
    </source>
</reference>
<keyword evidence="1" id="KW-0472">Membrane</keyword>
<dbReference type="Pfam" id="PF01757">
    <property type="entry name" value="Acyl_transf_3"/>
    <property type="match status" value="1"/>
</dbReference>
<dbReference type="GO" id="GO:0016746">
    <property type="term" value="F:acyltransferase activity"/>
    <property type="evidence" value="ECO:0007669"/>
    <property type="project" value="UniProtKB-KW"/>
</dbReference>
<dbReference type="PANTHER" id="PTHR23028:SF53">
    <property type="entry name" value="ACYL_TRANSF_3 DOMAIN-CONTAINING PROTEIN"/>
    <property type="match status" value="1"/>
</dbReference>
<name>A0ABU9B8L5_9BURK</name>
<proteinExistence type="predicted"/>
<keyword evidence="3" id="KW-0012">Acyltransferase</keyword>
<dbReference type="EC" id="2.3.-.-" evidence="3"/>
<evidence type="ECO:0000256" key="1">
    <source>
        <dbReference type="SAM" id="Phobius"/>
    </source>
</evidence>
<feature type="transmembrane region" description="Helical" evidence="1">
    <location>
        <begin position="192"/>
        <end position="213"/>
    </location>
</feature>
<keyword evidence="4" id="KW-1185">Reference proteome</keyword>
<feature type="transmembrane region" description="Helical" evidence="1">
    <location>
        <begin position="132"/>
        <end position="153"/>
    </location>
</feature>
<feature type="transmembrane region" description="Helical" evidence="1">
    <location>
        <begin position="336"/>
        <end position="354"/>
    </location>
</feature>
<feature type="transmembrane region" description="Helical" evidence="1">
    <location>
        <begin position="225"/>
        <end position="244"/>
    </location>
</feature>
<accession>A0ABU9B8L5</accession>
<evidence type="ECO:0000313" key="4">
    <source>
        <dbReference type="Proteomes" id="UP001368500"/>
    </source>
</evidence>
<dbReference type="RefSeq" id="WP_341372882.1">
    <property type="nucleotide sequence ID" value="NZ_JBBUTF010000003.1"/>
</dbReference>
<feature type="transmembrane region" description="Helical" evidence="1">
    <location>
        <begin position="306"/>
        <end position="330"/>
    </location>
</feature>
<comment type="caution">
    <text evidence="3">The sequence shown here is derived from an EMBL/GenBank/DDBJ whole genome shotgun (WGS) entry which is preliminary data.</text>
</comment>
<feature type="transmembrane region" description="Helical" evidence="1">
    <location>
        <begin position="91"/>
        <end position="112"/>
    </location>
</feature>
<dbReference type="InterPro" id="IPR002656">
    <property type="entry name" value="Acyl_transf_3_dom"/>
</dbReference>
<feature type="transmembrane region" description="Helical" evidence="1">
    <location>
        <begin position="50"/>
        <end position="70"/>
    </location>
</feature>
<sequence>MHRTPDAETQDMPYRYSLYLDVLRFLAALAVFLDHLSIHPITKDLIWHRLGAYGSIAVTIFFALSGHVIAHVTATRERTLARYAGARIARMYSVVLVALAATWMLDNLGMALNPDLYAMQRIMWKPQSLEGYAASLLFINEYQIFNFNGIVPGSNGPYWSLSFEVTYYAIAGLCLFAPRTIAWPVAAGLLLAGGKTIAALFPIWVMGYLLYFVRIGPQHKAWMKGLFTLSIVLLVAAPSITGRLPTDNFGFQFPVGRGPFNRNLLADYLSAIFIAIHLVCARSLLGDAPQQRSPHAAERMVRWLGSLTFPLYLIHFPALAFFTAISPWRIDTLPHALFITAATFTLVIVLTPWTDALKYALRKRLPGNA</sequence>
<dbReference type="Proteomes" id="UP001368500">
    <property type="component" value="Unassembled WGS sequence"/>
</dbReference>
<keyword evidence="3" id="KW-0808">Transferase</keyword>